<dbReference type="PANTHER" id="PTHR43625:SF77">
    <property type="entry name" value="ALDO-KETO REDUCTASE"/>
    <property type="match status" value="1"/>
</dbReference>
<dbReference type="InterPro" id="IPR050791">
    <property type="entry name" value="Aldo-Keto_reductase"/>
</dbReference>
<evidence type="ECO:0000313" key="3">
    <source>
        <dbReference type="EMBL" id="MBE3639982.1"/>
    </source>
</evidence>
<evidence type="ECO:0000256" key="1">
    <source>
        <dbReference type="ARBA" id="ARBA00023002"/>
    </source>
</evidence>
<dbReference type="SUPFAM" id="SSF51430">
    <property type="entry name" value="NAD(P)-linked oxidoreductase"/>
    <property type="match status" value="1"/>
</dbReference>
<dbReference type="AlphaFoldDB" id="A0A8J6YY83"/>
<dbReference type="PROSITE" id="PS51318">
    <property type="entry name" value="TAT"/>
    <property type="match status" value="1"/>
</dbReference>
<dbReference type="GO" id="GO:0005737">
    <property type="term" value="C:cytoplasm"/>
    <property type="evidence" value="ECO:0007669"/>
    <property type="project" value="TreeGrafter"/>
</dbReference>
<proteinExistence type="predicted"/>
<keyword evidence="4" id="KW-1185">Reference proteome</keyword>
<gene>
    <name evidence="3" type="ORF">ICN82_17395</name>
</gene>
<comment type="caution">
    <text evidence="3">The sequence shown here is derived from an EMBL/GenBank/DDBJ whole genome shotgun (WGS) entry which is preliminary data.</text>
</comment>
<dbReference type="InterPro" id="IPR023210">
    <property type="entry name" value="NADP_OxRdtase_dom"/>
</dbReference>
<dbReference type="InterPro" id="IPR036812">
    <property type="entry name" value="NAD(P)_OxRdtase_dom_sf"/>
</dbReference>
<dbReference type="Gene3D" id="3.20.20.100">
    <property type="entry name" value="NADP-dependent oxidoreductase domain"/>
    <property type="match status" value="1"/>
</dbReference>
<dbReference type="PANTHER" id="PTHR43625">
    <property type="entry name" value="AFLATOXIN B1 ALDEHYDE REDUCTASE"/>
    <property type="match status" value="1"/>
</dbReference>
<dbReference type="EMBL" id="JACVXA010000066">
    <property type="protein sequence ID" value="MBE3639982.1"/>
    <property type="molecule type" value="Genomic_DNA"/>
</dbReference>
<dbReference type="RefSeq" id="WP_193185333.1">
    <property type="nucleotide sequence ID" value="NZ_JACVXA010000066.1"/>
</dbReference>
<feature type="domain" description="NADP-dependent oxidoreductase" evidence="2">
    <location>
        <begin position="67"/>
        <end position="357"/>
    </location>
</feature>
<keyword evidence="1" id="KW-0560">Oxidoreductase</keyword>
<dbReference type="Proteomes" id="UP000609121">
    <property type="component" value="Unassembled WGS sequence"/>
</dbReference>
<evidence type="ECO:0000259" key="2">
    <source>
        <dbReference type="Pfam" id="PF00248"/>
    </source>
</evidence>
<dbReference type="Pfam" id="PF00248">
    <property type="entry name" value="Aldo_ket_red"/>
    <property type="match status" value="1"/>
</dbReference>
<organism evidence="3 4">
    <name type="scientific">Mangrovicoccus algicola</name>
    <dbReference type="NCBI Taxonomy" id="2771008"/>
    <lineage>
        <taxon>Bacteria</taxon>
        <taxon>Pseudomonadati</taxon>
        <taxon>Pseudomonadota</taxon>
        <taxon>Alphaproteobacteria</taxon>
        <taxon>Rhodobacterales</taxon>
        <taxon>Paracoccaceae</taxon>
        <taxon>Mangrovicoccus</taxon>
    </lineage>
</organism>
<sequence length="378" mass="41129">MTNLSEDTPINGIHRRDLLGSGIALSVGAAAALGATALPARAQGSETATGGNVSGTRRLGSLEVSPIGMGCMSMAPGFYNPAPEPQDMVRVLRNAHELGITFFDTAEVYGPFISERIAGEALEPIRDEVVIGTKFGFSFNENGGYAGRNSQPAHIKQAVEGMLERLRTDRIDLLYLHRMDPNTPIEDIAGAVGDLIREGKVLEFGVSEVSPEILRGAHALTPVAAVQSEYSVFERLPEVAMFENCEELGVSFVPWGPVMRGLTTDHLNEYSRFDGDRRATVPFFAPDALVTNMEVVRLLRRWADGKGVTQAQISLAWMLAQKPYIVPIPGTTKLHHARENFEARNVSFTSSELARFNEEFDALPIAGNRPESAAFESQ</sequence>
<evidence type="ECO:0000313" key="4">
    <source>
        <dbReference type="Proteomes" id="UP000609121"/>
    </source>
</evidence>
<dbReference type="InterPro" id="IPR006311">
    <property type="entry name" value="TAT_signal"/>
</dbReference>
<reference evidence="3" key="1">
    <citation type="submission" date="2020-09" db="EMBL/GenBank/DDBJ databases">
        <title>A novel bacterium of genus Mangrovicoccus, isolated from South China Sea.</title>
        <authorList>
            <person name="Huang H."/>
            <person name="Mo K."/>
            <person name="Hu Y."/>
        </authorList>
    </citation>
    <scope>NUCLEOTIDE SEQUENCE</scope>
    <source>
        <strain evidence="3">HB182678</strain>
    </source>
</reference>
<dbReference type="GO" id="GO:0016491">
    <property type="term" value="F:oxidoreductase activity"/>
    <property type="evidence" value="ECO:0007669"/>
    <property type="project" value="UniProtKB-KW"/>
</dbReference>
<name>A0A8J6YY83_9RHOB</name>
<accession>A0A8J6YY83</accession>
<protein>
    <submittedName>
        <fullName evidence="3">Aldo/keto reductase</fullName>
    </submittedName>
</protein>